<dbReference type="Proteomes" id="UP000321638">
    <property type="component" value="Unassembled WGS sequence"/>
</dbReference>
<dbReference type="EMBL" id="VDUZ01000050">
    <property type="protein sequence ID" value="TXL70970.1"/>
    <property type="molecule type" value="Genomic_DNA"/>
</dbReference>
<keyword evidence="2" id="KW-1185">Reference proteome</keyword>
<proteinExistence type="predicted"/>
<accession>A0A5C8PBY8</accession>
<dbReference type="Pfam" id="PF13692">
    <property type="entry name" value="Glyco_trans_1_4"/>
    <property type="match status" value="1"/>
</dbReference>
<protein>
    <submittedName>
        <fullName evidence="1">Glycosyltransferase family 4 protein</fullName>
    </submittedName>
</protein>
<gene>
    <name evidence="1" type="ORF">FHP25_32015</name>
</gene>
<reference evidence="1 2" key="1">
    <citation type="submission" date="2019-06" db="EMBL/GenBank/DDBJ databases">
        <title>New taxonomy in bacterial strain CC-CFT640, isolated from vineyard.</title>
        <authorList>
            <person name="Lin S.-Y."/>
            <person name="Tsai C.-F."/>
            <person name="Young C.-C."/>
        </authorList>
    </citation>
    <scope>NUCLEOTIDE SEQUENCE [LARGE SCALE GENOMIC DNA]</scope>
    <source>
        <strain evidence="1 2">CC-CFT640</strain>
    </source>
</reference>
<evidence type="ECO:0000313" key="2">
    <source>
        <dbReference type="Proteomes" id="UP000321638"/>
    </source>
</evidence>
<dbReference type="GO" id="GO:0016740">
    <property type="term" value="F:transferase activity"/>
    <property type="evidence" value="ECO:0007669"/>
    <property type="project" value="UniProtKB-KW"/>
</dbReference>
<dbReference type="Gene3D" id="3.40.50.2000">
    <property type="entry name" value="Glycogen Phosphorylase B"/>
    <property type="match status" value="2"/>
</dbReference>
<dbReference type="SUPFAM" id="SSF53756">
    <property type="entry name" value="UDP-Glycosyltransferase/glycogen phosphorylase"/>
    <property type="match status" value="1"/>
</dbReference>
<dbReference type="CDD" id="cd03801">
    <property type="entry name" value="GT4_PimA-like"/>
    <property type="match status" value="1"/>
</dbReference>
<dbReference type="PANTHER" id="PTHR12526">
    <property type="entry name" value="GLYCOSYLTRANSFERASE"/>
    <property type="match status" value="1"/>
</dbReference>
<dbReference type="AlphaFoldDB" id="A0A5C8PBY8"/>
<name>A0A5C8PBY8_9HYPH</name>
<dbReference type="RefSeq" id="WP_147851077.1">
    <property type="nucleotide sequence ID" value="NZ_VDUZ01000050.1"/>
</dbReference>
<dbReference type="OrthoDB" id="9781738at2"/>
<keyword evidence="1" id="KW-0808">Transferase</keyword>
<sequence>MPPAPNSVLLLTLPPILGGVTSQGRLVADLLQREGHDVTIAWRAYYQDQPELSAPSWTVPVGRRPAARDVSGWPWRRVAVGTWLPELEWAHHQPWAPWRVLLESHARHVVVSGNNLAGWGPTSLGLPSLQWIATPYMADRIDRTRKWPAWRRTYDSVLNAWMGRAHERRSLEQADTVAISRYTLDGLAALTPKARLFGVVPIPVDTGRFTPDGRERGPKRTLRIGFNGRIDDPRKNMELLVQAVALAANVCPDIELHVRGPLGREDFITRYGAAGIAERLVVGPPVKHDEFPDWYRSLDIFAIPSHQEGLSIVGTEAMASGCAVLSTRCGGPQDFVLDGETGLLSGFAPREFADRLIALLSDAALRRRLADSGVALIRERYAQATFEQRYMEAFTRTFGG</sequence>
<comment type="caution">
    <text evidence="1">The sequence shown here is derived from an EMBL/GenBank/DDBJ whole genome shotgun (WGS) entry which is preliminary data.</text>
</comment>
<organism evidence="1 2">
    <name type="scientific">Vineibacter terrae</name>
    <dbReference type="NCBI Taxonomy" id="2586908"/>
    <lineage>
        <taxon>Bacteria</taxon>
        <taxon>Pseudomonadati</taxon>
        <taxon>Pseudomonadota</taxon>
        <taxon>Alphaproteobacteria</taxon>
        <taxon>Hyphomicrobiales</taxon>
        <taxon>Vineibacter</taxon>
    </lineage>
</organism>
<evidence type="ECO:0000313" key="1">
    <source>
        <dbReference type="EMBL" id="TXL70970.1"/>
    </source>
</evidence>